<sequence>RVRPVAPADDAAERLGHLAGAIADAHLTNLRHAQQDSLVVDCRARSGVRRREVAAAAKQADLPLRLIRLPLLAPGSATSRRRRSSRRLCHFRLAIQHQPLQQLLLFSSVAPFANELQQAAVVHPASEAAKAAGQSVARQQPFSSTTGRDSKFHHRREVFDPAAAAVFAAQKPLALGKRRPHVRVAPLGQELRQAAASSPAGRTFVRQSAAVATGLVAVEYGALGTAAPGEAVQQRFERAADSFQGVFGEASALHSSPALSGFFTGMSGAKNEIGAQSNRLSDGNEIFEIQIHLVRPHFMQTYLEETKRFLDLFDQKDSGAELIGSFTCEIGAQDEALHIWRFKGGYQAYQKHYHLYRSDPELLSYRQKRNEMLRSRRNQICLKFTFWPEVEPRNGEHIYELRSYNLRPGNLLEWGNYWAHGLRCRRSDDEAVCGLFSHIGDLHQVHHLWCYKDLVHRNEVRDMAWHKPEWAETVRKTVSLIDTMSCRVLKPTPFSPLQ</sequence>
<reference evidence="5" key="1">
    <citation type="submission" date="2016-11" db="UniProtKB">
        <authorList>
            <consortium name="WormBaseParasite"/>
        </authorList>
    </citation>
    <scope>IDENTIFICATION</scope>
</reference>
<dbReference type="FunFam" id="3.30.70.100:FF:000003">
    <property type="entry name" value="Protein NipSnap homolog 2"/>
    <property type="match status" value="1"/>
</dbReference>
<evidence type="ECO:0000256" key="1">
    <source>
        <dbReference type="ARBA" id="ARBA00005291"/>
    </source>
</evidence>
<dbReference type="InterPro" id="IPR012577">
    <property type="entry name" value="NIPSNAP"/>
</dbReference>
<feature type="domain" description="NIPSNAP" evidence="3">
    <location>
        <begin position="292"/>
        <end position="386"/>
    </location>
</feature>
<evidence type="ECO:0000313" key="4">
    <source>
        <dbReference type="Proteomes" id="UP000095280"/>
    </source>
</evidence>
<feature type="region of interest" description="Disordered" evidence="2">
    <location>
        <begin position="132"/>
        <end position="151"/>
    </location>
</feature>
<organism evidence="4 5">
    <name type="scientific">Macrostomum lignano</name>
    <dbReference type="NCBI Taxonomy" id="282301"/>
    <lineage>
        <taxon>Eukaryota</taxon>
        <taxon>Metazoa</taxon>
        <taxon>Spiralia</taxon>
        <taxon>Lophotrochozoa</taxon>
        <taxon>Platyhelminthes</taxon>
        <taxon>Rhabditophora</taxon>
        <taxon>Macrostomorpha</taxon>
        <taxon>Macrostomida</taxon>
        <taxon>Macrostomidae</taxon>
        <taxon>Macrostomum</taxon>
    </lineage>
</organism>
<protein>
    <submittedName>
        <fullName evidence="5">NIPSNAP domain-containing protein</fullName>
    </submittedName>
</protein>
<dbReference type="PANTHER" id="PTHR21017:SF17">
    <property type="entry name" value="PROTEIN NIPSNAP"/>
    <property type="match status" value="1"/>
</dbReference>
<accession>A0A1I8IJR7</accession>
<name>A0A1I8IJR7_9PLAT</name>
<dbReference type="WBParaSite" id="maker-uti_cns_0013245-snap-gene-0.2-mRNA-1">
    <property type="protein sequence ID" value="maker-uti_cns_0013245-snap-gene-0.2-mRNA-1"/>
    <property type="gene ID" value="maker-uti_cns_0013245-snap-gene-0.2"/>
</dbReference>
<dbReference type="Gene3D" id="3.30.70.100">
    <property type="match status" value="2"/>
</dbReference>
<dbReference type="PANTHER" id="PTHR21017">
    <property type="entry name" value="NIPSNAP-RELATED"/>
    <property type="match status" value="1"/>
</dbReference>
<evidence type="ECO:0000259" key="3">
    <source>
        <dbReference type="Pfam" id="PF07978"/>
    </source>
</evidence>
<dbReference type="Proteomes" id="UP000095280">
    <property type="component" value="Unplaced"/>
</dbReference>
<comment type="similarity">
    <text evidence="1">Belongs to the NipSnap family.</text>
</comment>
<feature type="compositionally biased region" description="Polar residues" evidence="2">
    <location>
        <begin position="136"/>
        <end position="147"/>
    </location>
</feature>
<dbReference type="Pfam" id="PF07978">
    <property type="entry name" value="NIPSNAP"/>
    <property type="match status" value="2"/>
</dbReference>
<evidence type="ECO:0000256" key="2">
    <source>
        <dbReference type="SAM" id="MobiDB-lite"/>
    </source>
</evidence>
<dbReference type="GO" id="GO:0005739">
    <property type="term" value="C:mitochondrion"/>
    <property type="evidence" value="ECO:0007669"/>
    <property type="project" value="TreeGrafter"/>
</dbReference>
<feature type="domain" description="NIPSNAP" evidence="3">
    <location>
        <begin position="399"/>
        <end position="496"/>
    </location>
</feature>
<dbReference type="SUPFAM" id="SSF54909">
    <property type="entry name" value="Dimeric alpha+beta barrel"/>
    <property type="match status" value="2"/>
</dbReference>
<dbReference type="InterPro" id="IPR051557">
    <property type="entry name" value="NipSnap_domain"/>
</dbReference>
<dbReference type="GO" id="GO:0000423">
    <property type="term" value="P:mitophagy"/>
    <property type="evidence" value="ECO:0007669"/>
    <property type="project" value="UniProtKB-ARBA"/>
</dbReference>
<evidence type="ECO:0000313" key="5">
    <source>
        <dbReference type="WBParaSite" id="maker-uti_cns_0013245-snap-gene-0.2-mRNA-1"/>
    </source>
</evidence>
<keyword evidence="4" id="KW-1185">Reference proteome</keyword>
<dbReference type="InterPro" id="IPR011008">
    <property type="entry name" value="Dimeric_a/b-barrel"/>
</dbReference>
<proteinExistence type="inferred from homology"/>
<dbReference type="AlphaFoldDB" id="A0A1I8IJR7"/>